<reference evidence="3" key="2">
    <citation type="submission" date="2015-05" db="EMBL/GenBank/DDBJ databases">
        <title>Genetic analysis of hepatopancreatic parvovirus of different geographic origin.</title>
        <authorList>
            <person name="Megahed M.E."/>
        </authorList>
    </citation>
    <scope>NUCLEOTIDE SEQUENCE</scope>
    <source>
        <strain evidence="3">Egdb11</strain>
    </source>
</reference>
<reference evidence="2" key="1">
    <citation type="submission" date="2008-03" db="EMBL/GenBank/DDBJ databases">
        <title>Nucleotide sequencing of a Madagascar hepatopancreatic parvovirus (HPV) and the comparison of variation among geographic isolates.</title>
        <authorList>
            <person name="Tang K.F.J."/>
            <person name="Pantoja C.R."/>
            <person name="Lightner D.V."/>
        </authorList>
    </citation>
    <scope>NUCLEOTIDE SEQUENCE</scope>
</reference>
<feature type="region of interest" description="Disordered" evidence="1">
    <location>
        <begin position="777"/>
        <end position="821"/>
    </location>
</feature>
<feature type="region of interest" description="Disordered" evidence="1">
    <location>
        <begin position="231"/>
        <end position="298"/>
    </location>
</feature>
<sequence>MSPTRKGGNYFASKHFQNKRKNKLGKVKDLLASKKKERRFKGKGNTLDEQPSTSGWKDPVRQRFPALEQEERNSFAGLLAIEAAPDQRQLGRDSNNQLALVQRDTRVAVRQSTNRREALEVVRTANQAIRSGGERLAELVQAYASGFTDSTEIVEVRQESRVQKDIFQEEGQNLLAIEIALEGPSSVTQQFDQEKTPAVKRALELTEEEEQIERIENAKKYIEEVIEETNQELANQERQETSASAEDTMSTAAPTPMETSEPGVTAAPHQRAASGGSGGGGGSGGETAGYGKNTNDAFQRHRNKPIDLKHIGDNVYVAQRVYKVEAECKLVNDKLVWSETEDSGYVRRLMGLNESSNQGDIKYSFNALLHGSIGLGNLALSNYINAWGLDNIAKSEDSWAIIATRGKMNHLQAFEMIPQMQGETITGYTSAPVQFGKLLGHVYYPDPKGEEKIKVANNSNGKEYKIFDGATDGLTLDDDMNQKKITADQHHVYMFTDLRDAPMMSAVTAYLNTDTPAQINGIGIEHQGFDMTSDPNTALIGVMPSNCIQKRKEIQSGMDNVVLWSMKSNRLIDKRFWTPEGWSHKSMNGMANDRVDIPIEGDAIFDEAHVTRTSPYAEWARNEIFYSADVSDNAYAPGNPGAFTQKYNIGNQYATSIFFMPYAHTQRGAIQDIVINFDLTLQIMVKRIPRHVYNDFHHVNAKAVTPIVYDEYKARTYGAQQIKNRAQNLHINMTGTHGSKYSDRGQASNKRAVKKNSATRAYAQRLLLLNEGITRRTTRSSAAAAEDDIPEDCGDFLETSEMRPPPQPQLPKKKKKYRTDV</sequence>
<accession>B2LW65</accession>
<feature type="compositionally biased region" description="Polar residues" evidence="1">
    <location>
        <begin position="737"/>
        <end position="749"/>
    </location>
</feature>
<feature type="compositionally biased region" description="Basic residues" evidence="1">
    <location>
        <begin position="16"/>
        <end position="25"/>
    </location>
</feature>
<feature type="compositionally biased region" description="Polar residues" evidence="1">
    <location>
        <begin position="241"/>
        <end position="253"/>
    </location>
</feature>
<evidence type="ECO:0000313" key="3">
    <source>
        <dbReference type="EMBL" id="ALK24443.1"/>
    </source>
</evidence>
<feature type="compositionally biased region" description="Basic residues" evidence="1">
    <location>
        <begin position="811"/>
        <end position="821"/>
    </location>
</feature>
<feature type="compositionally biased region" description="Acidic residues" evidence="1">
    <location>
        <begin position="785"/>
        <end position="795"/>
    </location>
</feature>
<dbReference type="EMBL" id="EU588991">
    <property type="protein sequence ID" value="ACB97670.1"/>
    <property type="molecule type" value="Genomic_DNA"/>
</dbReference>
<proteinExistence type="predicted"/>
<feature type="region of interest" description="Disordered" evidence="1">
    <location>
        <begin position="737"/>
        <end position="756"/>
    </location>
</feature>
<organism evidence="2">
    <name type="scientific">Penaeus monodon hepandensovirus 3</name>
    <dbReference type="NCBI Taxonomy" id="1513207"/>
    <lineage>
        <taxon>Viruses</taxon>
        <taxon>Monodnaviria</taxon>
        <taxon>Shotokuvirae</taxon>
        <taxon>Cossaviricota</taxon>
        <taxon>Quintoviricetes</taxon>
        <taxon>Piccovirales</taxon>
        <taxon>Parvoviridae</taxon>
        <taxon>Hamaparvovirinae</taxon>
        <taxon>Hepanhamaparvovirus</taxon>
        <taxon>Hepanhamaparvovirus decapod1</taxon>
        <taxon>Decapod hepandensovirus 1</taxon>
    </lineage>
</organism>
<feature type="region of interest" description="Disordered" evidence="1">
    <location>
        <begin position="1"/>
        <end position="59"/>
    </location>
</feature>
<evidence type="ECO:0000313" key="2">
    <source>
        <dbReference type="EMBL" id="ACB97670.1"/>
    </source>
</evidence>
<name>B2LW65_9VIRU</name>
<evidence type="ECO:0000256" key="1">
    <source>
        <dbReference type="SAM" id="MobiDB-lite"/>
    </source>
</evidence>
<feature type="compositionally biased region" description="Gly residues" evidence="1">
    <location>
        <begin position="275"/>
        <end position="288"/>
    </location>
</feature>
<dbReference type="EMBL" id="KR492914">
    <property type="protein sequence ID" value="ALK24443.1"/>
    <property type="molecule type" value="Genomic_DNA"/>
</dbReference>
<protein>
    <submittedName>
        <fullName evidence="2">Structural protein</fullName>
    </submittedName>
</protein>